<dbReference type="InterPro" id="IPR023347">
    <property type="entry name" value="Lysozyme_dom_sf"/>
</dbReference>
<organism evidence="3 4">
    <name type="scientific">Pseudomonas fluorescens</name>
    <dbReference type="NCBI Taxonomy" id="294"/>
    <lineage>
        <taxon>Bacteria</taxon>
        <taxon>Pseudomonadati</taxon>
        <taxon>Pseudomonadota</taxon>
        <taxon>Gammaproteobacteria</taxon>
        <taxon>Pseudomonadales</taxon>
        <taxon>Pseudomonadaceae</taxon>
        <taxon>Pseudomonas</taxon>
    </lineage>
</organism>
<dbReference type="GO" id="GO:0031640">
    <property type="term" value="P:killing of cells of another organism"/>
    <property type="evidence" value="ECO:0007669"/>
    <property type="project" value="UniProtKB-KW"/>
</dbReference>
<dbReference type="EMBL" id="CABVHQ010000143">
    <property type="protein sequence ID" value="VVO41832.1"/>
    <property type="molecule type" value="Genomic_DNA"/>
</dbReference>
<gene>
    <name evidence="3" type="ORF">PS691_05815</name>
</gene>
<keyword evidence="2" id="KW-0081">Bacteriolytic enzyme</keyword>
<dbReference type="GO" id="GO:0003796">
    <property type="term" value="F:lysozyme activity"/>
    <property type="evidence" value="ECO:0007669"/>
    <property type="project" value="InterPro"/>
</dbReference>
<dbReference type="CDD" id="cd16903">
    <property type="entry name" value="pesticin_lyz-like"/>
    <property type="match status" value="1"/>
</dbReference>
<accession>A0A5E7FT59</accession>
<dbReference type="GO" id="GO:0042742">
    <property type="term" value="P:defense response to bacterium"/>
    <property type="evidence" value="ECO:0007669"/>
    <property type="project" value="UniProtKB-KW"/>
</dbReference>
<reference evidence="3 4" key="1">
    <citation type="submission" date="2019-09" db="EMBL/GenBank/DDBJ databases">
        <authorList>
            <person name="Chandra G."/>
            <person name="Truman W A."/>
        </authorList>
    </citation>
    <scope>NUCLEOTIDE SEQUENCE [LARGE SCALE GENOMIC DNA]</scope>
    <source>
        <strain evidence="3">PS691</strain>
    </source>
</reference>
<name>A0A5E7FT59_PSEFL</name>
<protein>
    <submittedName>
        <fullName evidence="3">Uncharacterized protein</fullName>
    </submittedName>
</protein>
<proteinExistence type="predicted"/>
<dbReference type="Gene3D" id="1.10.530.40">
    <property type="match status" value="1"/>
</dbReference>
<evidence type="ECO:0000313" key="3">
    <source>
        <dbReference type="EMBL" id="VVO41832.1"/>
    </source>
</evidence>
<keyword evidence="1" id="KW-0929">Antimicrobial</keyword>
<evidence type="ECO:0000256" key="1">
    <source>
        <dbReference type="ARBA" id="ARBA00022529"/>
    </source>
</evidence>
<dbReference type="Proteomes" id="UP000337909">
    <property type="component" value="Unassembled WGS sequence"/>
</dbReference>
<dbReference type="AlphaFoldDB" id="A0A5E7FT59"/>
<evidence type="ECO:0000313" key="4">
    <source>
        <dbReference type="Proteomes" id="UP000337909"/>
    </source>
</evidence>
<sequence length="297" mass="33601">MTAEELQAALSLPAHAQSISQLIIYAESEWYYRAQKWDPLDEVLGHSGSTPHLNWLAEKERLKQISWWEEVAEKVGLPTWGKVYHFHPIGLVGNLSVFRQLNDLIVRRGQITFDAEGNDIPNSAYFSRRLHWPGGASGVTLGRGYDMRHRTRTSVYADLIAAGVDVVPAENFSRGAGLSSQAARDFVNTNKVAFGAISQQAQRILFEDVVYPRYEAATQQQYSSGTTPDATVWEQLDDRVKDIAVDLTYQQGSVWARQMPYISANNRNSLARYIQETPELAQYEQGRYRARYLRAGD</sequence>
<dbReference type="OrthoDB" id="1242806at2"/>
<evidence type="ECO:0000256" key="2">
    <source>
        <dbReference type="ARBA" id="ARBA00022638"/>
    </source>
</evidence>